<protein>
    <submittedName>
        <fullName evidence="1">Uncharacterized protein</fullName>
    </submittedName>
</protein>
<name>A0A182XUY8_ANOST</name>
<sequence length="128" mass="13749">MRLNDPQIELVHDDPFMGYINEDTTVEETSDRAEVTVAPASPLAIVDEVSSSGEDPDPVAQPHPVDTVPSDEELDVGENSRTEAIASIEKSLTTAPVASVQRSVEPSPTTATTAAQHRQPFVIVLLME</sequence>
<dbReference type="EnsemblMetazoa" id="ASTEI00024-RA">
    <property type="protein sequence ID" value="ASTEI00024-PA"/>
    <property type="gene ID" value="ASTEI00024"/>
</dbReference>
<dbReference type="VEuPathDB" id="VectorBase:ASTEI00024"/>
<keyword evidence="2" id="KW-1185">Reference proteome</keyword>
<evidence type="ECO:0000313" key="2">
    <source>
        <dbReference type="Proteomes" id="UP000076408"/>
    </source>
</evidence>
<proteinExistence type="predicted"/>
<evidence type="ECO:0000313" key="1">
    <source>
        <dbReference type="EnsemblMetazoa" id="ASTEI00024-PA"/>
    </source>
</evidence>
<reference evidence="2" key="1">
    <citation type="journal article" date="2014" name="Genome Biol.">
        <title>Genome analysis of a major urban malaria vector mosquito, Anopheles stephensi.</title>
        <authorList>
            <person name="Jiang X."/>
            <person name="Peery A."/>
            <person name="Hall A.B."/>
            <person name="Sharma A."/>
            <person name="Chen X.G."/>
            <person name="Waterhouse R.M."/>
            <person name="Komissarov A."/>
            <person name="Riehle M.M."/>
            <person name="Shouche Y."/>
            <person name="Sharakhova M.V."/>
            <person name="Lawson D."/>
            <person name="Pakpour N."/>
            <person name="Arensburger P."/>
            <person name="Davidson V.L."/>
            <person name="Eiglmeier K."/>
            <person name="Emrich S."/>
            <person name="George P."/>
            <person name="Kennedy R.C."/>
            <person name="Mane S.P."/>
            <person name="Maslen G."/>
            <person name="Oringanje C."/>
            <person name="Qi Y."/>
            <person name="Settlage R."/>
            <person name="Tojo M."/>
            <person name="Tubio J.M."/>
            <person name="Unger M.F."/>
            <person name="Wang B."/>
            <person name="Vernick K.D."/>
            <person name="Ribeiro J.M."/>
            <person name="James A.A."/>
            <person name="Michel K."/>
            <person name="Riehle M.A."/>
            <person name="Luckhart S."/>
            <person name="Sharakhov I.V."/>
            <person name="Tu Z."/>
        </authorList>
    </citation>
    <scope>NUCLEOTIDE SEQUENCE [LARGE SCALE GENOMIC DNA]</scope>
    <source>
        <strain evidence="2">Indian</strain>
    </source>
</reference>
<dbReference type="Proteomes" id="UP000076408">
    <property type="component" value="Unassembled WGS sequence"/>
</dbReference>
<reference evidence="1" key="2">
    <citation type="submission" date="2020-05" db="UniProtKB">
        <authorList>
            <consortium name="EnsemblMetazoa"/>
        </authorList>
    </citation>
    <scope>IDENTIFICATION</scope>
    <source>
        <strain evidence="1">Indian</strain>
    </source>
</reference>
<accession>A0A182XUY8</accession>
<organism evidence="1 2">
    <name type="scientific">Anopheles stephensi</name>
    <name type="common">Indo-Pakistan malaria mosquito</name>
    <dbReference type="NCBI Taxonomy" id="30069"/>
    <lineage>
        <taxon>Eukaryota</taxon>
        <taxon>Metazoa</taxon>
        <taxon>Ecdysozoa</taxon>
        <taxon>Arthropoda</taxon>
        <taxon>Hexapoda</taxon>
        <taxon>Insecta</taxon>
        <taxon>Pterygota</taxon>
        <taxon>Neoptera</taxon>
        <taxon>Endopterygota</taxon>
        <taxon>Diptera</taxon>
        <taxon>Nematocera</taxon>
        <taxon>Culicoidea</taxon>
        <taxon>Culicidae</taxon>
        <taxon>Anophelinae</taxon>
        <taxon>Anopheles</taxon>
    </lineage>
</organism>
<dbReference type="AlphaFoldDB" id="A0A182XUY8"/>
<dbReference type="VEuPathDB" id="VectorBase:ASTE007087"/>